<organism evidence="2 3">
    <name type="scientific">Sagittula stellata (strain ATCC 700073 / DSM 11524 / E-37)</name>
    <dbReference type="NCBI Taxonomy" id="388399"/>
    <lineage>
        <taxon>Bacteria</taxon>
        <taxon>Pseudomonadati</taxon>
        <taxon>Pseudomonadota</taxon>
        <taxon>Alphaproteobacteria</taxon>
        <taxon>Rhodobacterales</taxon>
        <taxon>Roseobacteraceae</taxon>
        <taxon>Sagittula</taxon>
    </lineage>
</organism>
<name>A3K1B0_SAGS3</name>
<evidence type="ECO:0000313" key="2">
    <source>
        <dbReference type="EMBL" id="EBA08706.1"/>
    </source>
</evidence>
<dbReference type="Proteomes" id="UP000005713">
    <property type="component" value="Unassembled WGS sequence"/>
</dbReference>
<dbReference type="RefSeq" id="WP_005857433.1">
    <property type="nucleotide sequence ID" value="NZ_AAYA01000004.1"/>
</dbReference>
<gene>
    <name evidence="2" type="ORF">SSE37_03650</name>
</gene>
<dbReference type="Pfam" id="PF07007">
    <property type="entry name" value="LprI"/>
    <property type="match status" value="1"/>
</dbReference>
<dbReference type="eggNOG" id="COG3755">
    <property type="taxonomic scope" value="Bacteria"/>
</dbReference>
<evidence type="ECO:0000259" key="1">
    <source>
        <dbReference type="Pfam" id="PF07007"/>
    </source>
</evidence>
<dbReference type="InterPro" id="IPR009739">
    <property type="entry name" value="LprI-like_N"/>
</dbReference>
<evidence type="ECO:0000313" key="3">
    <source>
        <dbReference type="Proteomes" id="UP000005713"/>
    </source>
</evidence>
<dbReference type="Gene3D" id="1.20.1270.180">
    <property type="match status" value="1"/>
</dbReference>
<protein>
    <recommendedName>
        <fullName evidence="1">Lysozyme inhibitor LprI-like N-terminal domain-containing protein</fullName>
    </recommendedName>
</protein>
<proteinExistence type="predicted"/>
<feature type="domain" description="Lysozyme inhibitor LprI-like N-terminal" evidence="1">
    <location>
        <begin position="66"/>
        <end position="167"/>
    </location>
</feature>
<dbReference type="AlphaFoldDB" id="A3K1B0"/>
<sequence length="174" mass="18961">MMHRVMVMARLATPVWVVFGMAFAVPVALPVTAAAQDIVFSPQDTADCVASGQPFEGCIGAAAETCMERNGSATVVMSACYDKEAQWWDSRLNAIYSDVMAQARDMDTENGEHAPSQADALRRMQRAWIDYRDETCSYEASQWGGGTGAGPAFNACLMRMTAEQSHYLETATLN</sequence>
<accession>A3K1B0</accession>
<dbReference type="EMBL" id="AAYA01000004">
    <property type="protein sequence ID" value="EBA08706.1"/>
    <property type="molecule type" value="Genomic_DNA"/>
</dbReference>
<dbReference type="PANTHER" id="PTHR39176:SF1">
    <property type="entry name" value="PERIPLASMIC PROTEIN"/>
    <property type="match status" value="1"/>
</dbReference>
<dbReference type="PANTHER" id="PTHR39176">
    <property type="entry name" value="PERIPLASMIC PROTEIN-RELATED"/>
    <property type="match status" value="1"/>
</dbReference>
<comment type="caution">
    <text evidence="2">The sequence shown here is derived from an EMBL/GenBank/DDBJ whole genome shotgun (WGS) entry which is preliminary data.</text>
</comment>
<keyword evidence="3" id="KW-1185">Reference proteome</keyword>
<reference evidence="2 3" key="1">
    <citation type="submission" date="2006-06" db="EMBL/GenBank/DDBJ databases">
        <authorList>
            <person name="Moran M.A."/>
            <person name="Ferriera S."/>
            <person name="Johnson J."/>
            <person name="Kravitz S."/>
            <person name="Beeson K."/>
            <person name="Sutton G."/>
            <person name="Rogers Y.-H."/>
            <person name="Friedman R."/>
            <person name="Frazier M."/>
            <person name="Venter J.C."/>
        </authorList>
    </citation>
    <scope>NUCLEOTIDE SEQUENCE [LARGE SCALE GENOMIC DNA]</scope>
    <source>
        <strain evidence="2 3">E-37</strain>
    </source>
</reference>